<sequence length="86" mass="9553">MWGANNANDCMQLHNTKKSFDFGYFAPSYNASVHSTYGIPACYAYVYSTEPQNFSPPNGRKAICQRPSTNRLTAVNKSPNGRQQIG</sequence>
<name>A0A174NR87_BACUN</name>
<accession>A0A174NR87</accession>
<proteinExistence type="predicted"/>
<gene>
    <name evidence="1" type="ORF">ERS852462_03837</name>
</gene>
<dbReference type="AlphaFoldDB" id="A0A174NR87"/>
<reference evidence="1 2" key="1">
    <citation type="submission" date="2015-09" db="EMBL/GenBank/DDBJ databases">
        <authorList>
            <consortium name="Pathogen Informatics"/>
        </authorList>
    </citation>
    <scope>NUCLEOTIDE SEQUENCE [LARGE SCALE GENOMIC DNA]</scope>
    <source>
        <strain evidence="1 2">2789STDY5834847</strain>
    </source>
</reference>
<dbReference type="EMBL" id="CZAF01000013">
    <property type="protein sequence ID" value="CUP51143.1"/>
    <property type="molecule type" value="Genomic_DNA"/>
</dbReference>
<evidence type="ECO:0000313" key="2">
    <source>
        <dbReference type="Proteomes" id="UP000095614"/>
    </source>
</evidence>
<protein>
    <submittedName>
        <fullName evidence="1">Uncharacterized protein</fullName>
    </submittedName>
</protein>
<dbReference type="Proteomes" id="UP000095614">
    <property type="component" value="Unassembled WGS sequence"/>
</dbReference>
<organism evidence="1 2">
    <name type="scientific">Bacteroides uniformis</name>
    <dbReference type="NCBI Taxonomy" id="820"/>
    <lineage>
        <taxon>Bacteria</taxon>
        <taxon>Pseudomonadati</taxon>
        <taxon>Bacteroidota</taxon>
        <taxon>Bacteroidia</taxon>
        <taxon>Bacteroidales</taxon>
        <taxon>Bacteroidaceae</taxon>
        <taxon>Bacteroides</taxon>
    </lineage>
</organism>
<evidence type="ECO:0000313" key="1">
    <source>
        <dbReference type="EMBL" id="CUP51143.1"/>
    </source>
</evidence>